<dbReference type="OrthoDB" id="7428628at2"/>
<dbReference type="Pfam" id="PF04324">
    <property type="entry name" value="Fer2_BFD"/>
    <property type="match status" value="1"/>
</dbReference>
<reference evidence="2 3" key="1">
    <citation type="submission" date="2020-08" db="EMBL/GenBank/DDBJ databases">
        <title>Genomic Encyclopedia of Type Strains, Phase IV (KMG-IV): sequencing the most valuable type-strain genomes for metagenomic binning, comparative biology and taxonomic classification.</title>
        <authorList>
            <person name="Goeker M."/>
        </authorList>
    </citation>
    <scope>NUCLEOTIDE SEQUENCE [LARGE SCALE GENOMIC DNA]</scope>
    <source>
        <strain evidence="2 3">DSM 17507</strain>
    </source>
</reference>
<evidence type="ECO:0000313" key="2">
    <source>
        <dbReference type="EMBL" id="MBB4612879.1"/>
    </source>
</evidence>
<evidence type="ECO:0000259" key="1">
    <source>
        <dbReference type="Pfam" id="PF04324"/>
    </source>
</evidence>
<evidence type="ECO:0000313" key="3">
    <source>
        <dbReference type="Proteomes" id="UP000538566"/>
    </source>
</evidence>
<accession>A0A7W7A9F4</accession>
<dbReference type="InterPro" id="IPR007419">
    <property type="entry name" value="BFD-like_2Fe2S-bd_dom"/>
</dbReference>
<comment type="caution">
    <text evidence="2">The sequence shown here is derived from an EMBL/GenBank/DDBJ whole genome shotgun (WGS) entry which is preliminary data.</text>
</comment>
<dbReference type="Proteomes" id="UP000538566">
    <property type="component" value="Unassembled WGS sequence"/>
</dbReference>
<organism evidence="2 3">
    <name type="scientific">Novosphingobium taihuense</name>
    <dbReference type="NCBI Taxonomy" id="260085"/>
    <lineage>
        <taxon>Bacteria</taxon>
        <taxon>Pseudomonadati</taxon>
        <taxon>Pseudomonadota</taxon>
        <taxon>Alphaproteobacteria</taxon>
        <taxon>Sphingomonadales</taxon>
        <taxon>Sphingomonadaceae</taxon>
        <taxon>Novosphingobium</taxon>
    </lineage>
</organism>
<keyword evidence="3" id="KW-1185">Reference proteome</keyword>
<dbReference type="InterPro" id="IPR041854">
    <property type="entry name" value="BFD-like_2Fe2S-bd_dom_sf"/>
</dbReference>
<sequence>MFICICNAIREKDIRATARCHAGNAEEIYGRMGFKPQCRQCLDDAEDVIADERSCALA</sequence>
<gene>
    <name evidence="2" type="ORF">GGR37_001138</name>
</gene>
<proteinExistence type="predicted"/>
<dbReference type="RefSeq" id="WP_144907489.1">
    <property type="nucleotide sequence ID" value="NZ_JACHOA010000002.1"/>
</dbReference>
<dbReference type="EMBL" id="JACHOA010000002">
    <property type="protein sequence ID" value="MBB4612879.1"/>
    <property type="molecule type" value="Genomic_DNA"/>
</dbReference>
<feature type="domain" description="BFD-like [2Fe-2S]-binding" evidence="1">
    <location>
        <begin position="3"/>
        <end position="50"/>
    </location>
</feature>
<dbReference type="Gene3D" id="1.10.10.1100">
    <property type="entry name" value="BFD-like [2Fe-2S]-binding domain"/>
    <property type="match status" value="1"/>
</dbReference>
<protein>
    <submittedName>
        <fullName evidence="2">Bacterioferritin-associated ferredoxin</fullName>
    </submittedName>
</protein>
<name>A0A7W7A9F4_9SPHN</name>
<dbReference type="AlphaFoldDB" id="A0A7W7A9F4"/>